<dbReference type="AlphaFoldDB" id="A0A9P4VLJ9"/>
<dbReference type="OrthoDB" id="3945172at2759"/>
<evidence type="ECO:0000256" key="1">
    <source>
        <dbReference type="SAM" id="MobiDB-lite"/>
    </source>
</evidence>
<feature type="compositionally biased region" description="Basic and acidic residues" evidence="1">
    <location>
        <begin position="50"/>
        <end position="66"/>
    </location>
</feature>
<sequence>MASASPSEFLIFYRTVTTSSRVLRRSTFSSSPLLSRIYLAARPFSSTHSKTLEQDHVMNKKDRLDPEAENAGKGQDAKSASTGGTATEQKDNQNSVERAKRENPEAPAPAIGMQDERGGKGS</sequence>
<protein>
    <submittedName>
        <fullName evidence="2">Uncharacterized protein</fullName>
    </submittedName>
</protein>
<evidence type="ECO:0000313" key="3">
    <source>
        <dbReference type="Proteomes" id="UP000799429"/>
    </source>
</evidence>
<keyword evidence="3" id="KW-1185">Reference proteome</keyword>
<gene>
    <name evidence="2" type="ORF">M501DRAFT_1001380</name>
</gene>
<accession>A0A9P4VLJ9</accession>
<reference evidence="2" key="1">
    <citation type="journal article" date="2020" name="Stud. Mycol.">
        <title>101 Dothideomycetes genomes: a test case for predicting lifestyles and emergence of pathogens.</title>
        <authorList>
            <person name="Haridas S."/>
            <person name="Albert R."/>
            <person name="Binder M."/>
            <person name="Bloem J."/>
            <person name="Labutti K."/>
            <person name="Salamov A."/>
            <person name="Andreopoulos B."/>
            <person name="Baker S."/>
            <person name="Barry K."/>
            <person name="Bills G."/>
            <person name="Bluhm B."/>
            <person name="Cannon C."/>
            <person name="Castanera R."/>
            <person name="Culley D."/>
            <person name="Daum C."/>
            <person name="Ezra D."/>
            <person name="Gonzalez J."/>
            <person name="Henrissat B."/>
            <person name="Kuo A."/>
            <person name="Liang C."/>
            <person name="Lipzen A."/>
            <person name="Lutzoni F."/>
            <person name="Magnuson J."/>
            <person name="Mondo S."/>
            <person name="Nolan M."/>
            <person name="Ohm R."/>
            <person name="Pangilinan J."/>
            <person name="Park H.-J."/>
            <person name="Ramirez L."/>
            <person name="Alfaro M."/>
            <person name="Sun H."/>
            <person name="Tritt A."/>
            <person name="Yoshinaga Y."/>
            <person name="Zwiers L.-H."/>
            <person name="Turgeon B."/>
            <person name="Goodwin S."/>
            <person name="Spatafora J."/>
            <person name="Crous P."/>
            <person name="Grigoriev I."/>
        </authorList>
    </citation>
    <scope>NUCLEOTIDE SEQUENCE</scope>
    <source>
        <strain evidence="2">CBS 101060</strain>
    </source>
</reference>
<evidence type="ECO:0000313" key="2">
    <source>
        <dbReference type="EMBL" id="KAF2834225.1"/>
    </source>
</evidence>
<dbReference type="EMBL" id="MU006123">
    <property type="protein sequence ID" value="KAF2834225.1"/>
    <property type="molecule type" value="Genomic_DNA"/>
</dbReference>
<name>A0A9P4VLJ9_9PEZI</name>
<feature type="region of interest" description="Disordered" evidence="1">
    <location>
        <begin position="44"/>
        <end position="122"/>
    </location>
</feature>
<feature type="compositionally biased region" description="Polar residues" evidence="1">
    <location>
        <begin position="78"/>
        <end position="96"/>
    </location>
</feature>
<organism evidence="2 3">
    <name type="scientific">Patellaria atrata CBS 101060</name>
    <dbReference type="NCBI Taxonomy" id="1346257"/>
    <lineage>
        <taxon>Eukaryota</taxon>
        <taxon>Fungi</taxon>
        <taxon>Dikarya</taxon>
        <taxon>Ascomycota</taxon>
        <taxon>Pezizomycotina</taxon>
        <taxon>Dothideomycetes</taxon>
        <taxon>Dothideomycetes incertae sedis</taxon>
        <taxon>Patellariales</taxon>
        <taxon>Patellariaceae</taxon>
        <taxon>Patellaria</taxon>
    </lineage>
</organism>
<comment type="caution">
    <text evidence="2">The sequence shown here is derived from an EMBL/GenBank/DDBJ whole genome shotgun (WGS) entry which is preliminary data.</text>
</comment>
<proteinExistence type="predicted"/>
<dbReference type="Proteomes" id="UP000799429">
    <property type="component" value="Unassembled WGS sequence"/>
</dbReference>